<proteinExistence type="predicted"/>
<feature type="signal peptide" evidence="1">
    <location>
        <begin position="1"/>
        <end position="22"/>
    </location>
</feature>
<evidence type="ECO:0000313" key="2">
    <source>
        <dbReference type="EMBL" id="PPU96372.1"/>
    </source>
</evidence>
<dbReference type="EMBL" id="MDEG01000016">
    <property type="protein sequence ID" value="PPU96372.1"/>
    <property type="molecule type" value="Genomic_DNA"/>
</dbReference>
<keyword evidence="3" id="KW-1185">Reference proteome</keyword>
<sequence length="96" mass="10015">MNNVFAVLSVACLLMVCTPGQAAPAECDSMAATARLVARYRQLGGPLSDIASYGSIGSSKARRELAATIYREHLGEADAVRRAMQACGRAGDAPSQ</sequence>
<feature type="chain" id="PRO_5015393094" evidence="1">
    <location>
        <begin position="23"/>
        <end position="96"/>
    </location>
</feature>
<dbReference type="OrthoDB" id="6007400at2"/>
<dbReference type="AlphaFoldDB" id="A0A2S7ETD7"/>
<comment type="caution">
    <text evidence="2">The sequence shown here is derived from an EMBL/GenBank/DDBJ whole genome shotgun (WGS) entry which is preliminary data.</text>
</comment>
<keyword evidence="1" id="KW-0732">Signal</keyword>
<organism evidence="2 3">
    <name type="scientific">Xanthomonas hyacinthi</name>
    <dbReference type="NCBI Taxonomy" id="56455"/>
    <lineage>
        <taxon>Bacteria</taxon>
        <taxon>Pseudomonadati</taxon>
        <taxon>Pseudomonadota</taxon>
        <taxon>Gammaproteobacteria</taxon>
        <taxon>Lysobacterales</taxon>
        <taxon>Lysobacteraceae</taxon>
        <taxon>Xanthomonas</taxon>
    </lineage>
</organism>
<evidence type="ECO:0000256" key="1">
    <source>
        <dbReference type="SAM" id="SignalP"/>
    </source>
</evidence>
<protein>
    <submittedName>
        <fullName evidence="2">Uncharacterized protein</fullName>
    </submittedName>
</protein>
<gene>
    <name evidence="2" type="ORF">XhyaCFBP1156_15645</name>
</gene>
<name>A0A2S7ETD7_9XANT</name>
<reference evidence="3" key="1">
    <citation type="submission" date="2016-08" db="EMBL/GenBank/DDBJ databases">
        <authorList>
            <person name="Merda D."/>
            <person name="Briand M."/>
            <person name="Taghouti G."/>
            <person name="Carrere S."/>
            <person name="Gouzy J."/>
            <person name="Portier P."/>
            <person name="Jacques M.-A."/>
            <person name="Fischer-Le Saux M."/>
        </authorList>
    </citation>
    <scope>NUCLEOTIDE SEQUENCE [LARGE SCALE GENOMIC DNA]</scope>
    <source>
        <strain evidence="3">CFBP1156</strain>
    </source>
</reference>
<accession>A0A2S7ETD7</accession>
<evidence type="ECO:0000313" key="3">
    <source>
        <dbReference type="Proteomes" id="UP000238261"/>
    </source>
</evidence>
<dbReference type="Proteomes" id="UP000238261">
    <property type="component" value="Unassembled WGS sequence"/>
</dbReference>